<keyword evidence="4" id="KW-0479">Metal-binding</keyword>
<name>A0ABY8MFB4_9SPIO</name>
<dbReference type="PANTHER" id="PTHR11002">
    <property type="entry name" value="CARBONIC ANHYDRASE"/>
    <property type="match status" value="1"/>
</dbReference>
<dbReference type="CDD" id="cd00883">
    <property type="entry name" value="beta_CA_cladeA"/>
    <property type="match status" value="1"/>
</dbReference>
<dbReference type="EMBL" id="CP123443">
    <property type="protein sequence ID" value="WGK68682.1"/>
    <property type="molecule type" value="Genomic_DNA"/>
</dbReference>
<dbReference type="PROSITE" id="PS00704">
    <property type="entry name" value="PROK_CO2_ANHYDRASE_1"/>
    <property type="match status" value="1"/>
</dbReference>
<dbReference type="Proteomes" id="UP001228690">
    <property type="component" value="Chromosome"/>
</dbReference>
<evidence type="ECO:0000256" key="1">
    <source>
        <dbReference type="ARBA" id="ARBA00001947"/>
    </source>
</evidence>
<keyword evidence="6 8" id="KW-0456">Lyase</keyword>
<accession>A0ABY8MFB4</accession>
<gene>
    <name evidence="9" type="primary">can</name>
    <name evidence="9" type="ORF">P0082_09355</name>
</gene>
<dbReference type="RefSeq" id="WP_326926868.1">
    <property type="nucleotide sequence ID" value="NZ_CP123443.1"/>
</dbReference>
<dbReference type="PROSITE" id="PS00705">
    <property type="entry name" value="PROK_CO2_ANHYDRASE_2"/>
    <property type="match status" value="1"/>
</dbReference>
<dbReference type="PANTHER" id="PTHR11002:SF76">
    <property type="entry name" value="CARBONIC ANHYDRASE"/>
    <property type="match status" value="1"/>
</dbReference>
<dbReference type="InterPro" id="IPR015892">
    <property type="entry name" value="Carbonic_anhydrase_CS"/>
</dbReference>
<comment type="cofactor">
    <cofactor evidence="1">
        <name>Zn(2+)</name>
        <dbReference type="ChEBI" id="CHEBI:29105"/>
    </cofactor>
</comment>
<organism evidence="9 10">
    <name type="scientific">Candidatus Haliotispira prima</name>
    <dbReference type="NCBI Taxonomy" id="3034016"/>
    <lineage>
        <taxon>Bacteria</taxon>
        <taxon>Pseudomonadati</taxon>
        <taxon>Spirochaetota</taxon>
        <taxon>Spirochaetia</taxon>
        <taxon>Spirochaetales</taxon>
        <taxon>Spirochaetaceae</taxon>
        <taxon>Candidatus Haliotispira</taxon>
    </lineage>
</organism>
<evidence type="ECO:0000313" key="10">
    <source>
        <dbReference type="Proteomes" id="UP001228690"/>
    </source>
</evidence>
<evidence type="ECO:0000256" key="4">
    <source>
        <dbReference type="ARBA" id="ARBA00022723"/>
    </source>
</evidence>
<comment type="similarity">
    <text evidence="2 8">Belongs to the beta-class carbonic anhydrase family.</text>
</comment>
<proteinExistence type="inferred from homology"/>
<comment type="catalytic activity">
    <reaction evidence="7 8">
        <text>hydrogencarbonate + H(+) = CO2 + H2O</text>
        <dbReference type="Rhea" id="RHEA:10748"/>
        <dbReference type="ChEBI" id="CHEBI:15377"/>
        <dbReference type="ChEBI" id="CHEBI:15378"/>
        <dbReference type="ChEBI" id="CHEBI:16526"/>
        <dbReference type="ChEBI" id="CHEBI:17544"/>
        <dbReference type="EC" id="4.2.1.1"/>
    </reaction>
</comment>
<comment type="function">
    <text evidence="8">Reversible hydration of carbon dioxide.</text>
</comment>
<dbReference type="EC" id="4.2.1.1" evidence="3 8"/>
<dbReference type="SMART" id="SM00947">
    <property type="entry name" value="Pro_CA"/>
    <property type="match status" value="1"/>
</dbReference>
<evidence type="ECO:0000256" key="6">
    <source>
        <dbReference type="ARBA" id="ARBA00023239"/>
    </source>
</evidence>
<dbReference type="SUPFAM" id="SSF53056">
    <property type="entry name" value="beta-carbonic anhydrase, cab"/>
    <property type="match status" value="1"/>
</dbReference>
<dbReference type="InterPro" id="IPR036874">
    <property type="entry name" value="Carbonic_anhydrase_sf"/>
</dbReference>
<keyword evidence="5 8" id="KW-0862">Zinc</keyword>
<evidence type="ECO:0000256" key="5">
    <source>
        <dbReference type="ARBA" id="ARBA00022833"/>
    </source>
</evidence>
<evidence type="ECO:0000256" key="7">
    <source>
        <dbReference type="ARBA" id="ARBA00048348"/>
    </source>
</evidence>
<dbReference type="NCBIfam" id="NF007756">
    <property type="entry name" value="PRK10437.1"/>
    <property type="match status" value="1"/>
</dbReference>
<keyword evidence="10" id="KW-1185">Reference proteome</keyword>
<dbReference type="Pfam" id="PF00484">
    <property type="entry name" value="Pro_CA"/>
    <property type="match status" value="1"/>
</dbReference>
<reference evidence="9 10" key="1">
    <citation type="submission" date="2023-04" db="EMBL/GenBank/DDBJ databases">
        <title>Spirochaete genome identified in red abalone sample constitutes a novel genus.</title>
        <authorList>
            <person name="Sharma S.P."/>
            <person name="Purcell C.M."/>
            <person name="Hyde J.R."/>
            <person name="Severin A.J."/>
        </authorList>
    </citation>
    <scope>NUCLEOTIDE SEQUENCE [LARGE SCALE GENOMIC DNA]</scope>
    <source>
        <strain evidence="9 10">SP-2023</strain>
    </source>
</reference>
<evidence type="ECO:0000256" key="3">
    <source>
        <dbReference type="ARBA" id="ARBA00012925"/>
    </source>
</evidence>
<evidence type="ECO:0000313" key="9">
    <source>
        <dbReference type="EMBL" id="WGK68682.1"/>
    </source>
</evidence>
<evidence type="ECO:0000256" key="2">
    <source>
        <dbReference type="ARBA" id="ARBA00006217"/>
    </source>
</evidence>
<dbReference type="InterPro" id="IPR001765">
    <property type="entry name" value="Carbonic_anhydrase"/>
</dbReference>
<sequence length="199" mass="22680">MDNRLKTLFQNNRAWAKSIMEQQPEFFEDLSLQQSPKYLWIGCADSRVPANQIIGLPPGEVFVHRNIANVVVHTDLNCLSVIQYAVEVLKVEHIIVTGHYGCGGVAAALAAEESGEVHGLIDNWLRHIRDVYRMHRDELQALPDFKARCHRLCELNVVEQVRNVLGSTIVQQAWGRRQKLHLHGWIYSLEDGLLRDLGI</sequence>
<evidence type="ECO:0000256" key="8">
    <source>
        <dbReference type="RuleBase" id="RU003956"/>
    </source>
</evidence>
<protein>
    <recommendedName>
        <fullName evidence="3 8">Carbonic anhydrase</fullName>
        <ecNumber evidence="3 8">4.2.1.1</ecNumber>
    </recommendedName>
    <alternativeName>
        <fullName evidence="8">Carbonate dehydratase</fullName>
    </alternativeName>
</protein>
<dbReference type="Gene3D" id="3.40.1050.10">
    <property type="entry name" value="Carbonic anhydrase"/>
    <property type="match status" value="1"/>
</dbReference>